<comment type="subcellular location">
    <subcellularLocation>
        <location evidence="9">Cell membrane</location>
        <topology evidence="9">Single-pass membrane protein</topology>
    </subcellularLocation>
    <subcellularLocation>
        <location evidence="1">Membrane</location>
    </subcellularLocation>
</comment>
<dbReference type="GO" id="GO:0009306">
    <property type="term" value="P:protein secretion"/>
    <property type="evidence" value="ECO:0007669"/>
    <property type="project" value="UniProtKB-UniRule"/>
</dbReference>
<dbReference type="GO" id="GO:0043952">
    <property type="term" value="P:protein transport by the Sec complex"/>
    <property type="evidence" value="ECO:0007669"/>
    <property type="project" value="UniProtKB-UniRule"/>
</dbReference>
<dbReference type="InterPro" id="IPR001901">
    <property type="entry name" value="Translocase_SecE/Sec61-g"/>
</dbReference>
<evidence type="ECO:0000256" key="3">
    <source>
        <dbReference type="ARBA" id="ARBA00022475"/>
    </source>
</evidence>
<comment type="similarity">
    <text evidence="9">Belongs to the SecE/SEC61-gamma family.</text>
</comment>
<organism evidence="10 11">
    <name type="scientific">Candidatus Hydrogenisulfobacillus filiaventi</name>
    <dbReference type="NCBI Taxonomy" id="2707344"/>
    <lineage>
        <taxon>Bacteria</taxon>
        <taxon>Bacillati</taxon>
        <taxon>Bacillota</taxon>
        <taxon>Clostridia</taxon>
        <taxon>Eubacteriales</taxon>
        <taxon>Clostridiales Family XVII. Incertae Sedis</taxon>
        <taxon>Candidatus Hydrogenisulfobacillus</taxon>
    </lineage>
</organism>
<dbReference type="HAMAP" id="MF_00422">
    <property type="entry name" value="SecE"/>
    <property type="match status" value="1"/>
</dbReference>
<gene>
    <name evidence="9" type="primary">secE</name>
    <name evidence="10" type="ORF">R50_2468</name>
</gene>
<keyword evidence="4 9" id="KW-0812">Transmembrane</keyword>
<dbReference type="GO" id="GO:0005886">
    <property type="term" value="C:plasma membrane"/>
    <property type="evidence" value="ECO:0007669"/>
    <property type="project" value="UniProtKB-SubCell"/>
</dbReference>
<keyword evidence="3 9" id="KW-1003">Cell membrane</keyword>
<dbReference type="Gene3D" id="1.20.5.1030">
    <property type="entry name" value="Preprotein translocase secy subunit"/>
    <property type="match status" value="1"/>
</dbReference>
<feature type="transmembrane region" description="Helical" evidence="9">
    <location>
        <begin position="44"/>
        <end position="66"/>
    </location>
</feature>
<dbReference type="NCBIfam" id="TIGR00964">
    <property type="entry name" value="secE_bact"/>
    <property type="match status" value="1"/>
</dbReference>
<dbReference type="AlphaFoldDB" id="A0A6F8ZJQ6"/>
<comment type="subunit">
    <text evidence="9">Component of the Sec protein translocase complex. Heterotrimer consisting of SecY, SecE and SecG subunits. The heterotrimers can form oligomers, although 1 heterotrimer is thought to be able to translocate proteins. Interacts with the ribosome. Interacts with SecDF, and other proteins may be involved. Interacts with SecA.</text>
</comment>
<evidence type="ECO:0000256" key="1">
    <source>
        <dbReference type="ARBA" id="ARBA00004370"/>
    </source>
</evidence>
<dbReference type="Proteomes" id="UP000503399">
    <property type="component" value="Chromosome"/>
</dbReference>
<reference evidence="10 11" key="1">
    <citation type="submission" date="2020-02" db="EMBL/GenBank/DDBJ databases">
        <authorList>
            <person name="Hogendoorn C."/>
        </authorList>
    </citation>
    <scope>NUCLEOTIDE SEQUENCE [LARGE SCALE GENOMIC DNA]</scope>
    <source>
        <strain evidence="10">R501</strain>
    </source>
</reference>
<accession>A0A6F8ZJQ6</accession>
<dbReference type="PANTHER" id="PTHR33910:SF1">
    <property type="entry name" value="PROTEIN TRANSLOCASE SUBUNIT SECE"/>
    <property type="match status" value="1"/>
</dbReference>
<dbReference type="KEGG" id="hfv:R50_2468"/>
<evidence type="ECO:0000313" key="11">
    <source>
        <dbReference type="Proteomes" id="UP000503399"/>
    </source>
</evidence>
<evidence type="ECO:0000256" key="2">
    <source>
        <dbReference type="ARBA" id="ARBA00022448"/>
    </source>
</evidence>
<dbReference type="GO" id="GO:0006605">
    <property type="term" value="P:protein targeting"/>
    <property type="evidence" value="ECO:0007669"/>
    <property type="project" value="UniProtKB-UniRule"/>
</dbReference>
<sequence>MGKVMQPNGTVRPSAVARSRKYLREVGAELKKVIWPKPRQTLSYTAFVVLSSLVVALIIAGLDAVFNWGLAQFIR</sequence>
<evidence type="ECO:0000256" key="8">
    <source>
        <dbReference type="ARBA" id="ARBA00023136"/>
    </source>
</evidence>
<comment type="function">
    <text evidence="9">Essential subunit of the Sec protein translocation channel SecYEG. Clamps together the 2 halves of SecY. May contact the channel plug during translocation.</text>
</comment>
<dbReference type="GO" id="GO:0065002">
    <property type="term" value="P:intracellular protein transmembrane transport"/>
    <property type="evidence" value="ECO:0007669"/>
    <property type="project" value="UniProtKB-UniRule"/>
</dbReference>
<evidence type="ECO:0000256" key="6">
    <source>
        <dbReference type="ARBA" id="ARBA00022989"/>
    </source>
</evidence>
<dbReference type="InterPro" id="IPR005807">
    <property type="entry name" value="SecE_bac"/>
</dbReference>
<evidence type="ECO:0000256" key="4">
    <source>
        <dbReference type="ARBA" id="ARBA00022692"/>
    </source>
</evidence>
<keyword evidence="7 9" id="KW-0811">Translocation</keyword>
<dbReference type="EMBL" id="LR778114">
    <property type="protein sequence ID" value="CAB1129965.1"/>
    <property type="molecule type" value="Genomic_DNA"/>
</dbReference>
<evidence type="ECO:0000256" key="5">
    <source>
        <dbReference type="ARBA" id="ARBA00022927"/>
    </source>
</evidence>
<keyword evidence="8 9" id="KW-0472">Membrane</keyword>
<dbReference type="PANTHER" id="PTHR33910">
    <property type="entry name" value="PROTEIN TRANSLOCASE SUBUNIT SECE"/>
    <property type="match status" value="1"/>
</dbReference>
<dbReference type="GO" id="GO:0008320">
    <property type="term" value="F:protein transmembrane transporter activity"/>
    <property type="evidence" value="ECO:0007669"/>
    <property type="project" value="UniProtKB-UniRule"/>
</dbReference>
<name>A0A6F8ZJQ6_9FIRM</name>
<dbReference type="InterPro" id="IPR038379">
    <property type="entry name" value="SecE_sf"/>
</dbReference>
<proteinExistence type="inferred from homology"/>
<keyword evidence="11" id="KW-1185">Reference proteome</keyword>
<dbReference type="PROSITE" id="PS01067">
    <property type="entry name" value="SECE_SEC61G"/>
    <property type="match status" value="1"/>
</dbReference>
<evidence type="ECO:0000256" key="7">
    <source>
        <dbReference type="ARBA" id="ARBA00023010"/>
    </source>
</evidence>
<keyword evidence="6 9" id="KW-1133">Transmembrane helix</keyword>
<keyword evidence="5 9" id="KW-0653">Protein transport</keyword>
<protein>
    <recommendedName>
        <fullName evidence="9">Protein translocase subunit SecE</fullName>
    </recommendedName>
</protein>
<keyword evidence="2 9" id="KW-0813">Transport</keyword>
<evidence type="ECO:0000256" key="9">
    <source>
        <dbReference type="HAMAP-Rule" id="MF_00422"/>
    </source>
</evidence>
<evidence type="ECO:0000313" key="10">
    <source>
        <dbReference type="EMBL" id="CAB1129965.1"/>
    </source>
</evidence>
<dbReference type="Pfam" id="PF00584">
    <property type="entry name" value="SecE"/>
    <property type="match status" value="1"/>
</dbReference>